<evidence type="ECO:0000313" key="1">
    <source>
        <dbReference type="EMBL" id="QSE96121.1"/>
    </source>
</evidence>
<protein>
    <submittedName>
        <fullName evidence="1">Uncharacterized protein</fullName>
    </submittedName>
</protein>
<evidence type="ECO:0000313" key="2">
    <source>
        <dbReference type="Proteomes" id="UP000662783"/>
    </source>
</evidence>
<proteinExistence type="predicted"/>
<organism evidence="1 2">
    <name type="scientific">Fulvivirga lutea</name>
    <dbReference type="NCBI Taxonomy" id="2810512"/>
    <lineage>
        <taxon>Bacteria</taxon>
        <taxon>Pseudomonadati</taxon>
        <taxon>Bacteroidota</taxon>
        <taxon>Cytophagia</taxon>
        <taxon>Cytophagales</taxon>
        <taxon>Fulvivirgaceae</taxon>
        <taxon>Fulvivirga</taxon>
    </lineage>
</organism>
<dbReference type="RefSeq" id="WP_205720634.1">
    <property type="nucleotide sequence ID" value="NZ_CP070608.1"/>
</dbReference>
<accession>A0A974WDV6</accession>
<sequence length="89" mass="10624">MTQVVNLCQLRDLFNANSLDEIQWRTEGTEFTKEKLVQWMTENKSSIENLGYDKIKSFYPNDEFMNSTNYVDRFNNKFNSEANYNSVFK</sequence>
<gene>
    <name evidence="1" type="ORF">JR347_10885</name>
</gene>
<dbReference type="AlphaFoldDB" id="A0A974WDV6"/>
<name>A0A974WDV6_9BACT</name>
<reference evidence="1" key="1">
    <citation type="submission" date="2021-02" db="EMBL/GenBank/DDBJ databases">
        <title>Fulvivirga sp. S481 isolated from sea water.</title>
        <authorList>
            <person name="Bae S.S."/>
            <person name="Baek K."/>
        </authorList>
    </citation>
    <scope>NUCLEOTIDE SEQUENCE</scope>
    <source>
        <strain evidence="1">S481</strain>
    </source>
</reference>
<dbReference type="Proteomes" id="UP000662783">
    <property type="component" value="Chromosome"/>
</dbReference>
<keyword evidence="2" id="KW-1185">Reference proteome</keyword>
<dbReference type="EMBL" id="CP070608">
    <property type="protein sequence ID" value="QSE96121.1"/>
    <property type="molecule type" value="Genomic_DNA"/>
</dbReference>
<dbReference type="KEGG" id="fuv:JR347_10885"/>